<feature type="transmembrane region" description="Helical" evidence="1">
    <location>
        <begin position="88"/>
        <end position="107"/>
    </location>
</feature>
<keyword evidence="4" id="KW-1185">Reference proteome</keyword>
<protein>
    <submittedName>
        <fullName evidence="2">Adhesion protein-associated protein</fullName>
    </submittedName>
</protein>
<dbReference type="Proteomes" id="UP000016307">
    <property type="component" value="Unassembled WGS sequence"/>
</dbReference>
<dbReference type="AlphaFoldDB" id="U1F6C3"/>
<evidence type="ECO:0000313" key="2">
    <source>
        <dbReference type="EMBL" id="ERF54943.1"/>
    </source>
</evidence>
<gene>
    <name evidence="2" type="ORF">H641_09838</name>
    <name evidence="3" type="ORF">L860_15995</name>
</gene>
<proteinExistence type="predicted"/>
<reference evidence="3 5" key="2">
    <citation type="submission" date="2014-05" db="EMBL/GenBank/DDBJ databases">
        <authorList>
            <person name="Jahns A.C."/>
            <person name="Eilers H."/>
            <person name="Alexeyev O.A."/>
        </authorList>
    </citation>
    <scope>NUCLEOTIDE SEQUENCE [LARGE SCALE GENOMIC DNA]</scope>
    <source>
        <strain evidence="3 5">DSM 20700</strain>
    </source>
</reference>
<accession>U1F6C3</accession>
<evidence type="ECO:0000256" key="1">
    <source>
        <dbReference type="SAM" id="Phobius"/>
    </source>
</evidence>
<sequence length="194" mass="21589">MTTHEGTTEQQYRRAPLNGLLIGTIVGAAWALGFMLPTASWLGNHSGRGKMALIALIIPLLGWLTGIWERTVRNCSTLAGRKRRIRLIGATMATPIGIILTIVYYFFAQGSGSRNIPKCVAFSRQAFAVYLASLIFFPIAGWILGAIRTSIHENDGYIILRMSIMAVSILFLTVFIWIMFGTLLSFNSFFMRFC</sequence>
<feature type="transmembrane region" description="Helical" evidence="1">
    <location>
        <begin position="127"/>
        <end position="147"/>
    </location>
</feature>
<feature type="transmembrane region" description="Helical" evidence="1">
    <location>
        <begin position="159"/>
        <end position="180"/>
    </location>
</feature>
<feature type="transmembrane region" description="Helical" evidence="1">
    <location>
        <begin position="20"/>
        <end position="39"/>
    </location>
</feature>
<organism evidence="2 4">
    <name type="scientific">Cutibacterium granulosum DSM 20700</name>
    <dbReference type="NCBI Taxonomy" id="1160719"/>
    <lineage>
        <taxon>Bacteria</taxon>
        <taxon>Bacillati</taxon>
        <taxon>Actinomycetota</taxon>
        <taxon>Actinomycetes</taxon>
        <taxon>Propionibacteriales</taxon>
        <taxon>Propionibacteriaceae</taxon>
        <taxon>Cutibacterium</taxon>
    </lineage>
</organism>
<evidence type="ECO:0000313" key="3">
    <source>
        <dbReference type="EMBL" id="OCT41599.1"/>
    </source>
</evidence>
<keyword evidence="1" id="KW-0472">Membrane</keyword>
<name>U1F6C3_9ACTN</name>
<keyword evidence="1" id="KW-0812">Transmembrane</keyword>
<comment type="caution">
    <text evidence="2">The sequence shown here is derived from an EMBL/GenBank/DDBJ whole genome shotgun (WGS) entry which is preliminary data.</text>
</comment>
<feature type="transmembrane region" description="Helical" evidence="1">
    <location>
        <begin position="51"/>
        <end position="68"/>
    </location>
</feature>
<reference evidence="2 4" key="1">
    <citation type="journal article" date="2013" name="BMC Genomics">
        <title>Comparative genomics reveals distinct host-interacting traits of three major human-associated propionibacteria.</title>
        <authorList>
            <person name="Mak T.N."/>
            <person name="Schmid M."/>
            <person name="Brzuszkiewicz E."/>
            <person name="Zeng G."/>
            <person name="Meyer R."/>
            <person name="Sfanos K.S."/>
            <person name="Brinkmann V."/>
            <person name="Meyer T.F."/>
            <person name="Bruggemann H."/>
        </authorList>
    </citation>
    <scope>NUCLEOTIDE SEQUENCE [LARGE SCALE GENOMIC DNA]</scope>
    <source>
        <strain evidence="2 4">DSM 20700</strain>
    </source>
</reference>
<dbReference type="EMBL" id="JNBU01000165">
    <property type="protein sequence ID" value="OCT41599.1"/>
    <property type="molecule type" value="Genomic_DNA"/>
</dbReference>
<keyword evidence="1" id="KW-1133">Transmembrane helix</keyword>
<evidence type="ECO:0000313" key="5">
    <source>
        <dbReference type="Proteomes" id="UP000094467"/>
    </source>
</evidence>
<evidence type="ECO:0000313" key="4">
    <source>
        <dbReference type="Proteomes" id="UP000016307"/>
    </source>
</evidence>
<dbReference type="EMBL" id="AOSS01000361">
    <property type="protein sequence ID" value="ERF54943.1"/>
    <property type="molecule type" value="Genomic_DNA"/>
</dbReference>